<dbReference type="Pfam" id="PF03478">
    <property type="entry name" value="Beta-prop_KIB1-4"/>
    <property type="match status" value="1"/>
</dbReference>
<dbReference type="InterPro" id="IPR005174">
    <property type="entry name" value="KIB1-4_b-propeller"/>
</dbReference>
<evidence type="ECO:0000313" key="4">
    <source>
        <dbReference type="RefSeq" id="XP_027071679.1"/>
    </source>
</evidence>
<gene>
    <name evidence="4" type="primary">LOC113696468</name>
</gene>
<organism evidence="3 4">
    <name type="scientific">Coffea arabica</name>
    <name type="common">Arabian coffee</name>
    <dbReference type="NCBI Taxonomy" id="13443"/>
    <lineage>
        <taxon>Eukaryota</taxon>
        <taxon>Viridiplantae</taxon>
        <taxon>Streptophyta</taxon>
        <taxon>Embryophyta</taxon>
        <taxon>Tracheophyta</taxon>
        <taxon>Spermatophyta</taxon>
        <taxon>Magnoliopsida</taxon>
        <taxon>eudicotyledons</taxon>
        <taxon>Gunneridae</taxon>
        <taxon>Pentapetalae</taxon>
        <taxon>asterids</taxon>
        <taxon>lamiids</taxon>
        <taxon>Gentianales</taxon>
        <taxon>Rubiaceae</taxon>
        <taxon>Ixoroideae</taxon>
        <taxon>Gardenieae complex</taxon>
        <taxon>Bertiereae - Coffeeae clade</taxon>
        <taxon>Coffeeae</taxon>
        <taxon>Coffea</taxon>
    </lineage>
</organism>
<proteinExistence type="predicted"/>
<dbReference type="OrthoDB" id="1863935at2759"/>
<evidence type="ECO:0000259" key="1">
    <source>
        <dbReference type="Pfam" id="PF00646"/>
    </source>
</evidence>
<dbReference type="Proteomes" id="UP001652660">
    <property type="component" value="Chromosome 6e"/>
</dbReference>
<evidence type="ECO:0000259" key="2">
    <source>
        <dbReference type="Pfam" id="PF03478"/>
    </source>
</evidence>
<reference evidence="3" key="1">
    <citation type="journal article" date="2025" name="Foods">
        <title>Unveiling the Microbial Signatures of Arabica Coffee Cherries: Insights into Ripeness Specific Diversity, Functional Traits, and Implications for Quality and Safety.</title>
        <authorList>
            <consortium name="RefSeq"/>
            <person name="Tenea G.N."/>
            <person name="Cifuentes V."/>
            <person name="Reyes P."/>
            <person name="Cevallos-Vallejos M."/>
        </authorList>
    </citation>
    <scope>NUCLEOTIDE SEQUENCE [LARGE SCALE GENOMIC DNA]</scope>
</reference>
<protein>
    <submittedName>
        <fullName evidence="4">F-box protein At3g56470-like</fullName>
    </submittedName>
</protein>
<name>A0A6P6T038_COFAR</name>
<reference evidence="4" key="2">
    <citation type="submission" date="2025-08" db="UniProtKB">
        <authorList>
            <consortium name="RefSeq"/>
        </authorList>
    </citation>
    <scope>IDENTIFICATION</scope>
    <source>
        <tissue evidence="4">Leaves</tissue>
    </source>
</reference>
<dbReference type="GeneID" id="113696468"/>
<keyword evidence="3" id="KW-1185">Reference proteome</keyword>
<feature type="domain" description="KIB1-4 beta-propeller" evidence="2">
    <location>
        <begin position="92"/>
        <end position="324"/>
    </location>
</feature>
<dbReference type="Pfam" id="PF00646">
    <property type="entry name" value="F-box"/>
    <property type="match status" value="1"/>
</dbReference>
<dbReference type="RefSeq" id="XP_027071679.1">
    <property type="nucleotide sequence ID" value="XM_027215878.1"/>
</dbReference>
<feature type="domain" description="F-box" evidence="1">
    <location>
        <begin position="15"/>
        <end position="49"/>
    </location>
</feature>
<sequence>MAEKIKKRKGETRPWADLHEDLLRTIIQKLCLYDRVHSILVCKEWQAKILTIQPLTSSRLPWWMFQYNWRKSFQNNSQKLTLDGMLFNPDSRKLYPVKKDNWKSKDMSLVFQARPCASEQGWLLFFKGLRKNGTSFFFYNPFSNDFMLLPSLSSCTGYVRAAFSRIPTSPDCVVFIAYHVNQELHIGTYTFGEKNWRTQVVAQAGDIVKSIVYSSEKGEVYCVFWGGKLAKFDVVSRCWSLVKERSLYHLASNKQILIEYKGQLLLFSIHDIQLGYIYRFDWSLMDWIALDSLGGGAIFIDFSQSLSIAVEEASGWEDNIVFKTYGNSRYYYSSYSLKTRQSCDLSEYYGYEPKQGTYCGTTWIQPQMQGKLKN</sequence>
<dbReference type="PANTHER" id="PTHR33127">
    <property type="entry name" value="TRANSMEMBRANE PROTEIN"/>
    <property type="match status" value="1"/>
</dbReference>
<dbReference type="InterPro" id="IPR001810">
    <property type="entry name" value="F-box_dom"/>
</dbReference>
<dbReference type="AlphaFoldDB" id="A0A6P6T038"/>
<evidence type="ECO:0000313" key="3">
    <source>
        <dbReference type="Proteomes" id="UP001652660"/>
    </source>
</evidence>
<dbReference type="PANTHER" id="PTHR33127:SF5">
    <property type="entry name" value="TRANSMEMBRANE PROTEIN"/>
    <property type="match status" value="1"/>
</dbReference>
<dbReference type="Gene3D" id="1.20.1280.50">
    <property type="match status" value="1"/>
</dbReference>
<accession>A0A6P6T038</accession>